<accession>A0A4R9JU41</accession>
<dbReference type="NCBIfam" id="NF009905">
    <property type="entry name" value="PRK13368.1"/>
    <property type="match status" value="1"/>
</dbReference>
<comment type="catalytic activity">
    <reaction evidence="5">
        <text>3-deoxy-alpha-D-manno-oct-2-ulosonate + CTP = CMP-3-deoxy-beta-D-manno-octulosonate + diphosphate</text>
        <dbReference type="Rhea" id="RHEA:23448"/>
        <dbReference type="ChEBI" id="CHEBI:33019"/>
        <dbReference type="ChEBI" id="CHEBI:37563"/>
        <dbReference type="ChEBI" id="CHEBI:85986"/>
        <dbReference type="ChEBI" id="CHEBI:85987"/>
        <dbReference type="EC" id="2.7.7.38"/>
    </reaction>
</comment>
<dbReference type="InterPro" id="IPR029044">
    <property type="entry name" value="Nucleotide-diphossugar_trans"/>
</dbReference>
<dbReference type="UniPathway" id="UPA00358">
    <property type="reaction ID" value="UER00476"/>
</dbReference>
<dbReference type="EC" id="2.7.7.38" evidence="5"/>
<comment type="similarity">
    <text evidence="5">Belongs to the KdsB family.</text>
</comment>
<evidence type="ECO:0000256" key="2">
    <source>
        <dbReference type="ARBA" id="ARBA00022679"/>
    </source>
</evidence>
<dbReference type="Pfam" id="PF02348">
    <property type="entry name" value="CTP_transf_3"/>
    <property type="match status" value="1"/>
</dbReference>
<keyword evidence="2 5" id="KW-0808">Transferase</keyword>
<protein>
    <recommendedName>
        <fullName evidence="5">3-deoxy-manno-octulosonate cytidylyltransferase</fullName>
        <ecNumber evidence="5">2.7.7.38</ecNumber>
    </recommendedName>
    <alternativeName>
        <fullName evidence="5">CMP-2-keto-3-deoxyoctulosonic acid synthase</fullName>
        <shortName evidence="5">CKS</shortName>
        <shortName evidence="5">CMP-KDO synthase</shortName>
    </alternativeName>
</protein>
<organism evidence="6 7">
    <name type="scientific">Leptospira ognonensis</name>
    <dbReference type="NCBI Taxonomy" id="2484945"/>
    <lineage>
        <taxon>Bacteria</taxon>
        <taxon>Pseudomonadati</taxon>
        <taxon>Spirochaetota</taxon>
        <taxon>Spirochaetia</taxon>
        <taxon>Leptospirales</taxon>
        <taxon>Leptospiraceae</taxon>
        <taxon>Leptospira</taxon>
    </lineage>
</organism>
<dbReference type="HAMAP" id="MF_00057">
    <property type="entry name" value="KdsB"/>
    <property type="match status" value="1"/>
</dbReference>
<evidence type="ECO:0000313" key="6">
    <source>
        <dbReference type="EMBL" id="TGL56313.1"/>
    </source>
</evidence>
<dbReference type="NCBIfam" id="NF003952">
    <property type="entry name" value="PRK05450.1-5"/>
    <property type="match status" value="1"/>
</dbReference>
<sequence>MTKKVLGVIPARYASTRFPAKPLAMIGNKTMVEWTFIHSLKSKSIDHLVVATDHEEIKNTVEKFGGNVILTREDHPTGTDRLIEVCEKLLEFEIIVNIQGDEPGIEHELIDGVVALKKKHEDWEMTTAAVPFIDSEDPKDPNKVKVVFDHQYKANYFSRSPIPASFKKEAKYYRHLGIYCYEKNFLLQYHSLPQSSWEEAESLEQLRALQAGRQIGVYLANKANLGVDTPADLLVVQAEFKKLGLIS</sequence>
<dbReference type="InterPro" id="IPR003329">
    <property type="entry name" value="Cytidylyl_trans"/>
</dbReference>
<evidence type="ECO:0000256" key="3">
    <source>
        <dbReference type="ARBA" id="ARBA00022695"/>
    </source>
</evidence>
<dbReference type="GO" id="GO:0005829">
    <property type="term" value="C:cytosol"/>
    <property type="evidence" value="ECO:0007669"/>
    <property type="project" value="TreeGrafter"/>
</dbReference>
<dbReference type="RefSeq" id="WP_135625129.1">
    <property type="nucleotide sequence ID" value="NZ_RQGD01000046.1"/>
</dbReference>
<comment type="function">
    <text evidence="5">Activates KDO (a required 8-carbon sugar) for incorporation into bacterial lipopolysaccharide in Gram-negative bacteria.</text>
</comment>
<dbReference type="Proteomes" id="UP000297693">
    <property type="component" value="Unassembled WGS sequence"/>
</dbReference>
<evidence type="ECO:0000256" key="1">
    <source>
        <dbReference type="ARBA" id="ARBA00004370"/>
    </source>
</evidence>
<gene>
    <name evidence="5 6" type="primary">kdsB</name>
    <name evidence="6" type="ORF">EHQ58_16925</name>
</gene>
<dbReference type="PANTHER" id="PTHR42866:SF2">
    <property type="entry name" value="3-DEOXY-MANNO-OCTULOSONATE CYTIDYLYLTRANSFERASE, MITOCHONDRIAL"/>
    <property type="match status" value="1"/>
</dbReference>
<evidence type="ECO:0000313" key="7">
    <source>
        <dbReference type="Proteomes" id="UP000297693"/>
    </source>
</evidence>
<dbReference type="PANTHER" id="PTHR42866">
    <property type="entry name" value="3-DEOXY-MANNO-OCTULOSONATE CYTIDYLYLTRANSFERASE"/>
    <property type="match status" value="1"/>
</dbReference>
<keyword evidence="5" id="KW-0963">Cytoplasm</keyword>
<comment type="pathway">
    <text evidence="5">Nucleotide-sugar biosynthesis; CMP-3-deoxy-D-manno-octulosonate biosynthesis; CMP-3-deoxy-D-manno-octulosonate from 3-deoxy-D-manno-octulosonate and CTP: step 1/1.</text>
</comment>
<dbReference type="GO" id="GO:0016020">
    <property type="term" value="C:membrane"/>
    <property type="evidence" value="ECO:0007669"/>
    <property type="project" value="UniProtKB-SubCell"/>
</dbReference>
<dbReference type="GO" id="GO:0008690">
    <property type="term" value="F:3-deoxy-manno-octulosonate cytidylyltransferase activity"/>
    <property type="evidence" value="ECO:0007669"/>
    <property type="project" value="UniProtKB-UniRule"/>
</dbReference>
<dbReference type="InterPro" id="IPR004528">
    <property type="entry name" value="KdsB"/>
</dbReference>
<dbReference type="Gene3D" id="3.90.550.10">
    <property type="entry name" value="Spore Coat Polysaccharide Biosynthesis Protein SpsA, Chain A"/>
    <property type="match status" value="1"/>
</dbReference>
<dbReference type="FunFam" id="3.90.550.10:FF:000011">
    <property type="entry name" value="3-deoxy-manno-octulosonate cytidylyltransferase"/>
    <property type="match status" value="1"/>
</dbReference>
<dbReference type="NCBIfam" id="TIGR00466">
    <property type="entry name" value="kdsB"/>
    <property type="match status" value="1"/>
</dbReference>
<keyword evidence="4 5" id="KW-0448">Lipopolysaccharide biosynthesis</keyword>
<name>A0A4R9JU41_9LEPT</name>
<dbReference type="AlphaFoldDB" id="A0A4R9JU41"/>
<keyword evidence="7" id="KW-1185">Reference proteome</keyword>
<comment type="caution">
    <text evidence="6">The sequence shown here is derived from an EMBL/GenBank/DDBJ whole genome shotgun (WGS) entry which is preliminary data.</text>
</comment>
<keyword evidence="3 5" id="KW-0548">Nucleotidyltransferase</keyword>
<evidence type="ECO:0000256" key="4">
    <source>
        <dbReference type="ARBA" id="ARBA00022985"/>
    </source>
</evidence>
<dbReference type="GO" id="GO:0033468">
    <property type="term" value="P:CMP-keto-3-deoxy-D-manno-octulosonic acid biosynthetic process"/>
    <property type="evidence" value="ECO:0007669"/>
    <property type="project" value="UniProtKB-UniRule"/>
</dbReference>
<dbReference type="EMBL" id="RQGD01000046">
    <property type="protein sequence ID" value="TGL56313.1"/>
    <property type="molecule type" value="Genomic_DNA"/>
</dbReference>
<dbReference type="CDD" id="cd02517">
    <property type="entry name" value="CMP-KDO-Synthetase"/>
    <property type="match status" value="1"/>
</dbReference>
<evidence type="ECO:0000256" key="5">
    <source>
        <dbReference type="HAMAP-Rule" id="MF_00057"/>
    </source>
</evidence>
<dbReference type="GO" id="GO:0009103">
    <property type="term" value="P:lipopolysaccharide biosynthetic process"/>
    <property type="evidence" value="ECO:0007669"/>
    <property type="project" value="UniProtKB-UniRule"/>
</dbReference>
<dbReference type="SUPFAM" id="SSF53448">
    <property type="entry name" value="Nucleotide-diphospho-sugar transferases"/>
    <property type="match status" value="1"/>
</dbReference>
<dbReference type="NCBIfam" id="NF003950">
    <property type="entry name" value="PRK05450.1-3"/>
    <property type="match status" value="1"/>
</dbReference>
<comment type="subcellular location">
    <subcellularLocation>
        <location evidence="5">Cytoplasm</location>
    </subcellularLocation>
    <subcellularLocation>
        <location evidence="1">Membrane</location>
    </subcellularLocation>
</comment>
<proteinExistence type="inferred from homology"/>
<dbReference type="OrthoDB" id="9815559at2"/>
<reference evidence="6" key="1">
    <citation type="journal article" date="2019" name="PLoS Negl. Trop. Dis.">
        <title>Revisiting the worldwide diversity of Leptospira species in the environment.</title>
        <authorList>
            <person name="Vincent A.T."/>
            <person name="Schiettekatte O."/>
            <person name="Bourhy P."/>
            <person name="Veyrier F.J."/>
            <person name="Picardeau M."/>
        </authorList>
    </citation>
    <scope>NUCLEOTIDE SEQUENCE [LARGE SCALE GENOMIC DNA]</scope>
    <source>
        <strain evidence="6">201702476</strain>
    </source>
</reference>